<dbReference type="InterPro" id="IPR013342">
    <property type="entry name" value="Mandelate_racemase_C"/>
</dbReference>
<feature type="region of interest" description="Disordered" evidence="2">
    <location>
        <begin position="321"/>
        <end position="353"/>
    </location>
</feature>
<dbReference type="InterPro" id="IPR029017">
    <property type="entry name" value="Enolase-like_N"/>
</dbReference>
<feature type="compositionally biased region" description="Basic and acidic residues" evidence="2">
    <location>
        <begin position="336"/>
        <end position="353"/>
    </location>
</feature>
<dbReference type="GO" id="GO:0009063">
    <property type="term" value="P:amino acid catabolic process"/>
    <property type="evidence" value="ECO:0007669"/>
    <property type="project" value="InterPro"/>
</dbReference>
<dbReference type="NCBIfam" id="NF010624">
    <property type="entry name" value="PRK14017.1"/>
    <property type="match status" value="1"/>
</dbReference>
<accession>A0A6J4LH76</accession>
<organism evidence="4">
    <name type="scientific">uncultured Friedmanniella sp</name>
    <dbReference type="NCBI Taxonomy" id="335381"/>
    <lineage>
        <taxon>Bacteria</taxon>
        <taxon>Bacillati</taxon>
        <taxon>Actinomycetota</taxon>
        <taxon>Actinomycetes</taxon>
        <taxon>Propionibacteriales</taxon>
        <taxon>Nocardioidaceae</taxon>
        <taxon>Friedmanniella</taxon>
        <taxon>environmental samples</taxon>
    </lineage>
</organism>
<dbReference type="Gene3D" id="3.20.20.120">
    <property type="entry name" value="Enolase-like C-terminal domain"/>
    <property type="match status" value="1"/>
</dbReference>
<dbReference type="Pfam" id="PF13378">
    <property type="entry name" value="MR_MLE_C"/>
    <property type="match status" value="1"/>
</dbReference>
<evidence type="ECO:0000259" key="3">
    <source>
        <dbReference type="SMART" id="SM00922"/>
    </source>
</evidence>
<dbReference type="EMBL" id="CADCTT010000354">
    <property type="protein sequence ID" value="CAA9331564.1"/>
    <property type="molecule type" value="Genomic_DNA"/>
</dbReference>
<dbReference type="SMART" id="SM00922">
    <property type="entry name" value="MR_MLE"/>
    <property type="match status" value="1"/>
</dbReference>
<keyword evidence="1 4" id="KW-0456">Lyase</keyword>
<dbReference type="SUPFAM" id="SSF54826">
    <property type="entry name" value="Enolase N-terminal domain-like"/>
    <property type="match status" value="1"/>
</dbReference>
<protein>
    <submittedName>
        <fullName evidence="4">Gluconate dehydratase</fullName>
        <ecNumber evidence="4">4.2.1.39</ecNumber>
    </submittedName>
</protein>
<evidence type="ECO:0000256" key="2">
    <source>
        <dbReference type="SAM" id="MobiDB-lite"/>
    </source>
</evidence>
<sequence>MKITRLRVHHIAPRYSVLVLETDDEAIFGLGEACLEGRARVVEAAIRDFEPLLLGRDPRLIERLWLEMYRNTFYPSGPILASAISAVDQALWDISGKIHGVPVHELLGGRVRDRVRMYRHVNVGDHQAGEVERDQDHIDMLVQVARTAVAEGFTMIKTALPGPARGLESAGFVDFQARRFAALREAVGPGVDVAIDFHGRVCPALAKVLIKALEPYSPLFVEEPCLPENVSAMAAIARSTAVPIATGERLFTRWGFREVLEQGAAAVLQPDLAHCGGISEGRKIAAMGEAYYTQFAPHNPLGPVNLAASIPLGAHRAELPLPGAAPRRRRHPAASLRDRGRLHRGADRTRVGD</sequence>
<evidence type="ECO:0000313" key="4">
    <source>
        <dbReference type="EMBL" id="CAA9331564.1"/>
    </source>
</evidence>
<dbReference type="PROSITE" id="PS00908">
    <property type="entry name" value="MR_MLE_1"/>
    <property type="match status" value="1"/>
</dbReference>
<feature type="domain" description="Mandelate racemase/muconate lactonizing enzyme C-terminal" evidence="3">
    <location>
        <begin position="138"/>
        <end position="243"/>
    </location>
</feature>
<dbReference type="InterPro" id="IPR018110">
    <property type="entry name" value="Mandel_Rmase/mucon_lact_enz_CS"/>
</dbReference>
<dbReference type="SUPFAM" id="SSF51604">
    <property type="entry name" value="Enolase C-terminal domain-like"/>
    <property type="match status" value="1"/>
</dbReference>
<dbReference type="PANTHER" id="PTHR48080:SF2">
    <property type="entry name" value="D-GALACTONATE DEHYDRATASE"/>
    <property type="match status" value="1"/>
</dbReference>
<dbReference type="PANTHER" id="PTHR48080">
    <property type="entry name" value="D-GALACTONATE DEHYDRATASE-RELATED"/>
    <property type="match status" value="1"/>
</dbReference>
<dbReference type="GO" id="GO:0047929">
    <property type="term" value="F:gluconate dehydratase activity"/>
    <property type="evidence" value="ECO:0007669"/>
    <property type="project" value="UniProtKB-EC"/>
</dbReference>
<dbReference type="PROSITE" id="PS00909">
    <property type="entry name" value="MR_MLE_2"/>
    <property type="match status" value="1"/>
</dbReference>
<dbReference type="AlphaFoldDB" id="A0A6J4LH76"/>
<dbReference type="InterPro" id="IPR034593">
    <property type="entry name" value="DgoD-like"/>
</dbReference>
<gene>
    <name evidence="4" type="ORF">AVDCRST_MAG61-2899</name>
</gene>
<reference evidence="4" key="1">
    <citation type="submission" date="2020-02" db="EMBL/GenBank/DDBJ databases">
        <authorList>
            <person name="Meier V. D."/>
        </authorList>
    </citation>
    <scope>NUCLEOTIDE SEQUENCE</scope>
    <source>
        <strain evidence="4">AVDCRST_MAG61</strain>
    </source>
</reference>
<proteinExistence type="predicted"/>
<evidence type="ECO:0000256" key="1">
    <source>
        <dbReference type="ARBA" id="ARBA00023239"/>
    </source>
</evidence>
<dbReference type="InterPro" id="IPR029065">
    <property type="entry name" value="Enolase_C-like"/>
</dbReference>
<dbReference type="SFLD" id="SFLDS00001">
    <property type="entry name" value="Enolase"/>
    <property type="match status" value="1"/>
</dbReference>
<dbReference type="InterPro" id="IPR013341">
    <property type="entry name" value="Mandelate_racemase_N_dom"/>
</dbReference>
<dbReference type="SFLD" id="SFLDG00179">
    <property type="entry name" value="mandelate_racemase"/>
    <property type="match status" value="1"/>
</dbReference>
<dbReference type="Pfam" id="PF02746">
    <property type="entry name" value="MR_MLE_N"/>
    <property type="match status" value="1"/>
</dbReference>
<dbReference type="EC" id="4.2.1.39" evidence="4"/>
<dbReference type="InterPro" id="IPR036849">
    <property type="entry name" value="Enolase-like_C_sf"/>
</dbReference>
<dbReference type="Gene3D" id="3.30.390.10">
    <property type="entry name" value="Enolase-like, N-terminal domain"/>
    <property type="match status" value="1"/>
</dbReference>
<name>A0A6J4LH76_9ACTN</name>